<evidence type="ECO:0000256" key="1">
    <source>
        <dbReference type="SAM" id="MobiDB-lite"/>
    </source>
</evidence>
<feature type="region of interest" description="Disordered" evidence="1">
    <location>
        <begin position="1"/>
        <end position="74"/>
    </location>
</feature>
<organism evidence="2 3">
    <name type="scientific">Streptomyces xinghaiensis</name>
    <dbReference type="NCBI Taxonomy" id="1038928"/>
    <lineage>
        <taxon>Bacteria</taxon>
        <taxon>Bacillati</taxon>
        <taxon>Actinomycetota</taxon>
        <taxon>Actinomycetes</taxon>
        <taxon>Kitasatosporales</taxon>
        <taxon>Streptomycetaceae</taxon>
        <taxon>Streptomyces</taxon>
    </lineage>
</organism>
<dbReference type="OrthoDB" id="3398488at2"/>
<evidence type="ECO:0000313" key="2">
    <source>
        <dbReference type="EMBL" id="RKM97129.1"/>
    </source>
</evidence>
<protein>
    <recommendedName>
        <fullName evidence="4">DUF5709 domain-containing protein</fullName>
    </recommendedName>
</protein>
<gene>
    <name evidence="2" type="ORF">SFRA_007720</name>
</gene>
<dbReference type="RefSeq" id="WP_043470082.1">
    <property type="nucleotide sequence ID" value="NZ_CP134822.1"/>
</dbReference>
<reference evidence="2 3" key="1">
    <citation type="journal article" date="2014" name="Genome Announc.">
        <title>Draft Genome Sequence of Streptomyces fradiae ATCC 19609, a Strain Highly Sensitive to Antibiotics.</title>
        <authorList>
            <person name="Bekker O.B."/>
            <person name="Klimina K.M."/>
            <person name="Vatlin A.A."/>
            <person name="Zakharevich N.V."/>
            <person name="Kasianov A.S."/>
            <person name="Danilenko V.N."/>
        </authorList>
    </citation>
    <scope>NUCLEOTIDE SEQUENCE [LARGE SCALE GENOMIC DNA]</scope>
    <source>
        <strain evidence="2 3">ATCC 19609</strain>
    </source>
</reference>
<feature type="compositionally biased region" description="Acidic residues" evidence="1">
    <location>
        <begin position="1"/>
        <end position="31"/>
    </location>
</feature>
<evidence type="ECO:0000313" key="3">
    <source>
        <dbReference type="Proteomes" id="UP000028058"/>
    </source>
</evidence>
<dbReference type="EMBL" id="JNAD02000003">
    <property type="protein sequence ID" value="RKM97129.1"/>
    <property type="molecule type" value="Genomic_DNA"/>
</dbReference>
<comment type="caution">
    <text evidence="2">The sequence shown here is derived from an EMBL/GenBank/DDBJ whole genome shotgun (WGS) entry which is preliminary data.</text>
</comment>
<name>A0A3M8FBU9_9ACTN</name>
<accession>A0A3M8FBU9</accession>
<dbReference type="AlphaFoldDB" id="A0A3M8FBU9"/>
<sequence length="74" mass="8153">MSADPTEPDTFEDETGPGEEETDIETPEADAAEQRAELLEQEDAPLPDHVPDTANPADAVEQARVVEIDEEDYR</sequence>
<proteinExistence type="predicted"/>
<keyword evidence="3" id="KW-1185">Reference proteome</keyword>
<dbReference type="Proteomes" id="UP000028058">
    <property type="component" value="Unassembled WGS sequence"/>
</dbReference>
<evidence type="ECO:0008006" key="4">
    <source>
        <dbReference type="Google" id="ProtNLM"/>
    </source>
</evidence>